<organism evidence="8 9">
    <name type="scientific">Kaistella carnis</name>
    <dbReference type="NCBI Taxonomy" id="1241979"/>
    <lineage>
        <taxon>Bacteria</taxon>
        <taxon>Pseudomonadati</taxon>
        <taxon>Bacteroidota</taxon>
        <taxon>Flavobacteriia</taxon>
        <taxon>Flavobacteriales</taxon>
        <taxon>Weeksellaceae</taxon>
        <taxon>Chryseobacterium group</taxon>
        <taxon>Kaistella</taxon>
    </lineage>
</organism>
<dbReference type="GO" id="GO:0005886">
    <property type="term" value="C:plasma membrane"/>
    <property type="evidence" value="ECO:0007669"/>
    <property type="project" value="UniProtKB-SubCell"/>
</dbReference>
<dbReference type="KEGG" id="ccas:EIB73_13180"/>
<keyword evidence="3 6" id="KW-0812">Transmembrane</keyword>
<sequence length="169" mass="19200">MARILQVVERNKASKGFRILNYLIDFGFSLVVIWVLIILFAIGRYYIFGVDFDQSAADIDGVDPTVDRVGTLLMYALVLFFIEKLSGGRSLGKLITGTRVVKTDGSELTTDDLLKRNFSRAIPFDAFSFLGDNGWHDRWSNTRVIRIKDFENARNLEKDIQNIGSKENL</sequence>
<dbReference type="OrthoDB" id="762068at2"/>
<dbReference type="RefSeq" id="WP_125025704.1">
    <property type="nucleotide sequence ID" value="NZ_CP034159.1"/>
</dbReference>
<dbReference type="EMBL" id="CP034159">
    <property type="protein sequence ID" value="AZI34068.1"/>
    <property type="molecule type" value="Genomic_DNA"/>
</dbReference>
<keyword evidence="2" id="KW-1003">Cell membrane</keyword>
<reference evidence="9" key="1">
    <citation type="submission" date="2018-11" db="EMBL/GenBank/DDBJ databases">
        <title>Proposal to divide the Flavobacteriaceae and reorganize its genera based on Amino Acid Identity values calculated from whole genome sequences.</title>
        <authorList>
            <person name="Nicholson A.C."/>
            <person name="Gulvik C.A."/>
            <person name="Whitney A.M."/>
            <person name="Humrighouse B.W."/>
            <person name="Bell M."/>
            <person name="Holmes B."/>
            <person name="Steigerwalt A.G."/>
            <person name="Villarma A."/>
            <person name="Sheth M."/>
            <person name="Batra D."/>
            <person name="Pryor J."/>
            <person name="Bernardet J.-F."/>
            <person name="Hugo C."/>
            <person name="Kampfer P."/>
            <person name="Newman J.D."/>
            <person name="McQuiston J.R."/>
        </authorList>
    </citation>
    <scope>NUCLEOTIDE SEQUENCE [LARGE SCALE GENOMIC DNA]</scope>
    <source>
        <strain evidence="9">G0081</strain>
    </source>
</reference>
<evidence type="ECO:0000313" key="9">
    <source>
        <dbReference type="Proteomes" id="UP000270185"/>
    </source>
</evidence>
<comment type="subcellular location">
    <subcellularLocation>
        <location evidence="1">Cell membrane</location>
        <topology evidence="1">Multi-pass membrane protein</topology>
    </subcellularLocation>
</comment>
<evidence type="ECO:0000256" key="6">
    <source>
        <dbReference type="SAM" id="Phobius"/>
    </source>
</evidence>
<evidence type="ECO:0000256" key="1">
    <source>
        <dbReference type="ARBA" id="ARBA00004651"/>
    </source>
</evidence>
<evidence type="ECO:0000313" key="8">
    <source>
        <dbReference type="EMBL" id="AZI34068.1"/>
    </source>
</evidence>
<evidence type="ECO:0000256" key="4">
    <source>
        <dbReference type="ARBA" id="ARBA00022989"/>
    </source>
</evidence>
<evidence type="ECO:0000256" key="2">
    <source>
        <dbReference type="ARBA" id="ARBA00022475"/>
    </source>
</evidence>
<keyword evidence="5 6" id="KW-0472">Membrane</keyword>
<dbReference type="InterPro" id="IPR051791">
    <property type="entry name" value="Pra-immunoreactive"/>
</dbReference>
<dbReference type="AlphaFoldDB" id="A0A3G8XMH8"/>
<feature type="domain" description="RDD" evidence="7">
    <location>
        <begin position="16"/>
        <end position="129"/>
    </location>
</feature>
<dbReference type="Pfam" id="PF06271">
    <property type="entry name" value="RDD"/>
    <property type="match status" value="1"/>
</dbReference>
<accession>A0A3G8XMH8</accession>
<evidence type="ECO:0000256" key="3">
    <source>
        <dbReference type="ARBA" id="ARBA00022692"/>
    </source>
</evidence>
<dbReference type="Proteomes" id="UP000270185">
    <property type="component" value="Chromosome"/>
</dbReference>
<evidence type="ECO:0000259" key="7">
    <source>
        <dbReference type="Pfam" id="PF06271"/>
    </source>
</evidence>
<name>A0A3G8XMH8_9FLAO</name>
<gene>
    <name evidence="8" type="ORF">EIB73_13180</name>
</gene>
<feature type="transmembrane region" description="Helical" evidence="6">
    <location>
        <begin position="20"/>
        <end position="48"/>
    </location>
</feature>
<proteinExistence type="predicted"/>
<keyword evidence="9" id="KW-1185">Reference proteome</keyword>
<dbReference type="PANTHER" id="PTHR36115">
    <property type="entry name" value="PROLINE-RICH ANTIGEN HOMOLOG-RELATED"/>
    <property type="match status" value="1"/>
</dbReference>
<dbReference type="PANTHER" id="PTHR36115:SF4">
    <property type="entry name" value="MEMBRANE PROTEIN"/>
    <property type="match status" value="1"/>
</dbReference>
<evidence type="ECO:0000256" key="5">
    <source>
        <dbReference type="ARBA" id="ARBA00023136"/>
    </source>
</evidence>
<protein>
    <submittedName>
        <fullName evidence="8">RDD family protein</fullName>
    </submittedName>
</protein>
<keyword evidence="4 6" id="KW-1133">Transmembrane helix</keyword>
<dbReference type="InterPro" id="IPR010432">
    <property type="entry name" value="RDD"/>
</dbReference>